<dbReference type="AlphaFoldDB" id="A0A1J0AGM7"/>
<keyword evidence="1" id="KW-0472">Membrane</keyword>
<keyword evidence="4" id="KW-1185">Reference proteome</keyword>
<evidence type="ECO:0000259" key="2">
    <source>
        <dbReference type="PROSITE" id="PS50006"/>
    </source>
</evidence>
<reference evidence="3 4" key="1">
    <citation type="submission" date="2016-10" db="EMBL/GenBank/DDBJ databases">
        <title>Description of Gloeomargarita lithophora gen. nov., sp. nov., a thylakoid-bearing basal-branching cyanobacterium with intracellular carbonates, and proposal for Gloeomargaritales ord. nov.</title>
        <authorList>
            <person name="Moreira D."/>
            <person name="Tavera R."/>
            <person name="Benzerara K."/>
            <person name="Skouri-Panet F."/>
            <person name="Couradeau E."/>
            <person name="Gerard E."/>
            <person name="Loussert C."/>
            <person name="Novelo E."/>
            <person name="Zivanovic Y."/>
            <person name="Lopez-Garcia P."/>
        </authorList>
    </citation>
    <scope>NUCLEOTIDE SEQUENCE [LARGE SCALE GENOMIC DNA]</scope>
    <source>
        <strain evidence="3 4">D10</strain>
    </source>
</reference>
<evidence type="ECO:0000256" key="1">
    <source>
        <dbReference type="SAM" id="Phobius"/>
    </source>
</evidence>
<keyword evidence="1" id="KW-1133">Transmembrane helix</keyword>
<dbReference type="InterPro" id="IPR000253">
    <property type="entry name" value="FHA_dom"/>
</dbReference>
<dbReference type="Proteomes" id="UP000180235">
    <property type="component" value="Chromosome"/>
</dbReference>
<evidence type="ECO:0000313" key="3">
    <source>
        <dbReference type="EMBL" id="APB35056.1"/>
    </source>
</evidence>
<dbReference type="STRING" id="1188229.GlitD10_2713"/>
<evidence type="ECO:0000313" key="4">
    <source>
        <dbReference type="Proteomes" id="UP000180235"/>
    </source>
</evidence>
<keyword evidence="1" id="KW-0812">Transmembrane</keyword>
<name>A0A1J0AGM7_9CYAN</name>
<dbReference type="Gene3D" id="2.60.200.20">
    <property type="match status" value="1"/>
</dbReference>
<dbReference type="EMBL" id="CP017675">
    <property type="protein sequence ID" value="APB35056.1"/>
    <property type="molecule type" value="Genomic_DNA"/>
</dbReference>
<dbReference type="KEGG" id="glt:GlitD10_2713"/>
<protein>
    <submittedName>
        <fullName evidence="3">FHA domain-containing protein</fullName>
    </submittedName>
</protein>
<gene>
    <name evidence="3" type="ORF">GlitD10_2713</name>
</gene>
<dbReference type="CDD" id="cd00060">
    <property type="entry name" value="FHA"/>
    <property type="match status" value="1"/>
</dbReference>
<feature type="transmembrane region" description="Helical" evidence="1">
    <location>
        <begin position="144"/>
        <end position="164"/>
    </location>
</feature>
<dbReference type="PROSITE" id="PS50006">
    <property type="entry name" value="FHA_DOMAIN"/>
    <property type="match status" value="1"/>
</dbReference>
<feature type="domain" description="FHA" evidence="2">
    <location>
        <begin position="28"/>
        <end position="87"/>
    </location>
</feature>
<dbReference type="Pfam" id="PF00498">
    <property type="entry name" value="FHA"/>
    <property type="match status" value="1"/>
</dbReference>
<dbReference type="SMART" id="SM00240">
    <property type="entry name" value="FHA"/>
    <property type="match status" value="1"/>
</dbReference>
<organism evidence="3 4">
    <name type="scientific">Gloeomargarita lithophora Alchichica-D10</name>
    <dbReference type="NCBI Taxonomy" id="1188229"/>
    <lineage>
        <taxon>Bacteria</taxon>
        <taxon>Bacillati</taxon>
        <taxon>Cyanobacteriota</taxon>
        <taxon>Cyanophyceae</taxon>
        <taxon>Gloeomargaritales</taxon>
        <taxon>Gloeomargaritaceae</taxon>
        <taxon>Gloeomargarita</taxon>
    </lineage>
</organism>
<dbReference type="OrthoDB" id="7788186at2"/>
<accession>A0A1J0AGM7</accession>
<dbReference type="InterPro" id="IPR008984">
    <property type="entry name" value="SMAD_FHA_dom_sf"/>
</dbReference>
<proteinExistence type="predicted"/>
<sequence>MDETIYVQLSWHDPATGAPAQHNYAPPVAFGREYEQMPSRLGGRTVNRVVLEDKQISRYHALISSSGGQVILTDRSANGTGLNGENLHQTSRVLHNQDVIRLGSHRITVMLMTTGDPNATQINAPTTATPAMVGAKRGGSNSGVMILLALILIVAAAAATWGLVSMVLDQYRPKTPNTSHLPSQYVGGT</sequence>
<dbReference type="SUPFAM" id="SSF49879">
    <property type="entry name" value="SMAD/FHA domain"/>
    <property type="match status" value="1"/>
</dbReference>
<dbReference type="RefSeq" id="WP_157776274.1">
    <property type="nucleotide sequence ID" value="NZ_CP017675.1"/>
</dbReference>